<protein>
    <recommendedName>
        <fullName evidence="3">Serine/threonine specific protein phosphatases domain-containing protein</fullName>
    </recommendedName>
</protein>
<sequence length="178" mass="18883">MDGFERFAQGQLITLFSATNYCGTANNAGAILVIGRGLVVVPKLIHPIPPPLQSPETSPERVMDETWMQELNIQRTSPLTSPKYNQSNFSLDGTQDGPSSGGSGMDKHSMEKLREASAAEAEAASAVWQAVQAISAEETSVSDDNSQAAETVSDGSDTEGDVHLHPRAVVVAKETVVT</sequence>
<feature type="region of interest" description="Disordered" evidence="1">
    <location>
        <begin position="137"/>
        <end position="164"/>
    </location>
</feature>
<proteinExistence type="evidence at transcript level"/>
<evidence type="ECO:0008006" key="3">
    <source>
        <dbReference type="Google" id="ProtNLM"/>
    </source>
</evidence>
<organism evidence="2">
    <name type="scientific">Lotus japonicus</name>
    <name type="common">Lotus corniculatus var. japonicus</name>
    <dbReference type="NCBI Taxonomy" id="34305"/>
    <lineage>
        <taxon>Eukaryota</taxon>
        <taxon>Viridiplantae</taxon>
        <taxon>Streptophyta</taxon>
        <taxon>Embryophyta</taxon>
        <taxon>Tracheophyta</taxon>
        <taxon>Spermatophyta</taxon>
        <taxon>Magnoliopsida</taxon>
        <taxon>eudicotyledons</taxon>
        <taxon>Gunneridae</taxon>
        <taxon>Pentapetalae</taxon>
        <taxon>rosids</taxon>
        <taxon>fabids</taxon>
        <taxon>Fabales</taxon>
        <taxon>Fabaceae</taxon>
        <taxon>Papilionoideae</taxon>
        <taxon>50 kb inversion clade</taxon>
        <taxon>NPAAA clade</taxon>
        <taxon>Hologalegina</taxon>
        <taxon>robinioid clade</taxon>
        <taxon>Loteae</taxon>
        <taxon>Lotus</taxon>
    </lineage>
</organism>
<dbReference type="Gene3D" id="3.60.21.10">
    <property type="match status" value="1"/>
</dbReference>
<dbReference type="SUPFAM" id="SSF56300">
    <property type="entry name" value="Metallo-dependent phosphatases"/>
    <property type="match status" value="1"/>
</dbReference>
<accession>I3SYS3</accession>
<reference evidence="2" key="1">
    <citation type="submission" date="2012-05" db="EMBL/GenBank/DDBJ databases">
        <authorList>
            <person name="Krishnakumar V."/>
            <person name="Cheung F."/>
            <person name="Xiao Y."/>
            <person name="Chan A."/>
            <person name="Moskal W.A."/>
            <person name="Town C.D."/>
        </authorList>
    </citation>
    <scope>NUCLEOTIDE SEQUENCE</scope>
</reference>
<dbReference type="EMBL" id="BT145621">
    <property type="protein sequence ID" value="AFK45415.1"/>
    <property type="molecule type" value="mRNA"/>
</dbReference>
<feature type="compositionally biased region" description="Basic and acidic residues" evidence="1">
    <location>
        <begin position="105"/>
        <end position="117"/>
    </location>
</feature>
<evidence type="ECO:0000313" key="2">
    <source>
        <dbReference type="EMBL" id="AFK45415.1"/>
    </source>
</evidence>
<dbReference type="PANTHER" id="PTHR46422:SF6">
    <property type="entry name" value="SERINE_THREONINE-PROTEIN PHOSPHATASE BSL1"/>
    <property type="match status" value="1"/>
</dbReference>
<feature type="region of interest" description="Disordered" evidence="1">
    <location>
        <begin position="76"/>
        <end position="118"/>
    </location>
</feature>
<feature type="compositionally biased region" description="Polar residues" evidence="1">
    <location>
        <begin position="137"/>
        <end position="155"/>
    </location>
</feature>
<dbReference type="AlphaFoldDB" id="I3SYS3"/>
<dbReference type="PANTHER" id="PTHR46422">
    <property type="entry name" value="SERINE/THREONINE-PROTEIN PHOSPHATASE BSL3"/>
    <property type="match status" value="1"/>
</dbReference>
<evidence type="ECO:0000256" key="1">
    <source>
        <dbReference type="SAM" id="MobiDB-lite"/>
    </source>
</evidence>
<dbReference type="InterPro" id="IPR029052">
    <property type="entry name" value="Metallo-depent_PP-like"/>
</dbReference>
<name>I3SYS3_LOTJA</name>
<feature type="compositionally biased region" description="Polar residues" evidence="1">
    <location>
        <begin position="76"/>
        <end position="98"/>
    </location>
</feature>